<keyword evidence="1" id="KW-0812">Transmembrane</keyword>
<accession>A0A4S2MSA5</accession>
<keyword evidence="1" id="KW-0472">Membrane</keyword>
<evidence type="ECO:0000313" key="3">
    <source>
        <dbReference type="Proteomes" id="UP000298138"/>
    </source>
</evidence>
<sequence length="70" mass="7859">MRSRLLEVGDGHLMILIISGGKGGALILRNWVLGYTSWFDRTRIEIGIPLYIHPGSFVISCYKIRSALIN</sequence>
<dbReference type="Proteomes" id="UP000298138">
    <property type="component" value="Unassembled WGS sequence"/>
</dbReference>
<protein>
    <submittedName>
        <fullName evidence="2">Uncharacterized protein</fullName>
    </submittedName>
</protein>
<keyword evidence="1" id="KW-1133">Transmembrane helix</keyword>
<organism evidence="2 3">
    <name type="scientific">Ascodesmis nigricans</name>
    <dbReference type="NCBI Taxonomy" id="341454"/>
    <lineage>
        <taxon>Eukaryota</taxon>
        <taxon>Fungi</taxon>
        <taxon>Dikarya</taxon>
        <taxon>Ascomycota</taxon>
        <taxon>Pezizomycotina</taxon>
        <taxon>Pezizomycetes</taxon>
        <taxon>Pezizales</taxon>
        <taxon>Ascodesmidaceae</taxon>
        <taxon>Ascodesmis</taxon>
    </lineage>
</organism>
<dbReference type="AlphaFoldDB" id="A0A4S2MSA5"/>
<name>A0A4S2MSA5_9PEZI</name>
<evidence type="ECO:0000256" key="1">
    <source>
        <dbReference type="SAM" id="Phobius"/>
    </source>
</evidence>
<keyword evidence="3" id="KW-1185">Reference proteome</keyword>
<gene>
    <name evidence="2" type="ORF">EX30DRAFT_158393</name>
</gene>
<reference evidence="2 3" key="1">
    <citation type="submission" date="2019-04" db="EMBL/GenBank/DDBJ databases">
        <title>Comparative genomics and transcriptomics to analyze fruiting body development in filamentous ascomycetes.</title>
        <authorList>
            <consortium name="DOE Joint Genome Institute"/>
            <person name="Lutkenhaus R."/>
            <person name="Traeger S."/>
            <person name="Breuer J."/>
            <person name="Kuo A."/>
            <person name="Lipzen A."/>
            <person name="Pangilinan J."/>
            <person name="Dilworth D."/>
            <person name="Sandor L."/>
            <person name="Poggeler S."/>
            <person name="Barry K."/>
            <person name="Grigoriev I.V."/>
            <person name="Nowrousian M."/>
        </authorList>
    </citation>
    <scope>NUCLEOTIDE SEQUENCE [LARGE SCALE GENOMIC DNA]</scope>
    <source>
        <strain evidence="2 3">CBS 389.68</strain>
    </source>
</reference>
<proteinExistence type="predicted"/>
<evidence type="ECO:0000313" key="2">
    <source>
        <dbReference type="EMBL" id="TGZ78497.1"/>
    </source>
</evidence>
<feature type="transmembrane region" description="Helical" evidence="1">
    <location>
        <begin position="12"/>
        <end position="33"/>
    </location>
</feature>
<dbReference type="EMBL" id="ML220141">
    <property type="protein sequence ID" value="TGZ78497.1"/>
    <property type="molecule type" value="Genomic_DNA"/>
</dbReference>
<dbReference type="InParanoid" id="A0A4S2MSA5"/>